<feature type="transmembrane region" description="Helical" evidence="5">
    <location>
        <begin position="33"/>
        <end position="58"/>
    </location>
</feature>
<comment type="subcellular location">
    <subcellularLocation>
        <location evidence="1">Membrane</location>
        <topology evidence="1">Multi-pass membrane protein</topology>
    </subcellularLocation>
</comment>
<proteinExistence type="predicted"/>
<dbReference type="Pfam" id="PF02535">
    <property type="entry name" value="Zip"/>
    <property type="match status" value="2"/>
</dbReference>
<keyword evidence="2 5" id="KW-0812">Transmembrane</keyword>
<evidence type="ECO:0008006" key="8">
    <source>
        <dbReference type="Google" id="ProtNLM"/>
    </source>
</evidence>
<dbReference type="GO" id="GO:0005886">
    <property type="term" value="C:plasma membrane"/>
    <property type="evidence" value="ECO:0007669"/>
    <property type="project" value="TreeGrafter"/>
</dbReference>
<evidence type="ECO:0000256" key="4">
    <source>
        <dbReference type="ARBA" id="ARBA00023136"/>
    </source>
</evidence>
<comment type="caution">
    <text evidence="6">The sequence shown here is derived from an EMBL/GenBank/DDBJ whole genome shotgun (WGS) entry which is preliminary data.</text>
</comment>
<evidence type="ECO:0000313" key="7">
    <source>
        <dbReference type="Proteomes" id="UP001356427"/>
    </source>
</evidence>
<dbReference type="PANTHER" id="PTHR11040:SF58">
    <property type="entry name" value="ZINC TRANSPORTER ZIP1"/>
    <property type="match status" value="1"/>
</dbReference>
<dbReference type="AlphaFoldDB" id="A0AAN8MGP6"/>
<feature type="transmembrane region" description="Helical" evidence="5">
    <location>
        <begin position="111"/>
        <end position="135"/>
    </location>
</feature>
<keyword evidence="3 5" id="KW-1133">Transmembrane helix</keyword>
<gene>
    <name evidence="6" type="ORF">J4Q44_G00020410</name>
</gene>
<evidence type="ECO:0000256" key="5">
    <source>
        <dbReference type="SAM" id="Phobius"/>
    </source>
</evidence>
<name>A0AAN8MGP6_9TELE</name>
<evidence type="ECO:0000256" key="2">
    <source>
        <dbReference type="ARBA" id="ARBA00022692"/>
    </source>
</evidence>
<evidence type="ECO:0000256" key="3">
    <source>
        <dbReference type="ARBA" id="ARBA00022989"/>
    </source>
</evidence>
<dbReference type="PANTHER" id="PTHR11040">
    <property type="entry name" value="ZINC/IRON TRANSPORTER"/>
    <property type="match status" value="1"/>
</dbReference>
<feature type="transmembrane region" description="Helical" evidence="5">
    <location>
        <begin position="70"/>
        <end position="91"/>
    </location>
</feature>
<feature type="transmembrane region" description="Helical" evidence="5">
    <location>
        <begin position="216"/>
        <end position="239"/>
    </location>
</feature>
<organism evidence="6 7">
    <name type="scientific">Coregonus suidteri</name>
    <dbReference type="NCBI Taxonomy" id="861788"/>
    <lineage>
        <taxon>Eukaryota</taxon>
        <taxon>Metazoa</taxon>
        <taxon>Chordata</taxon>
        <taxon>Craniata</taxon>
        <taxon>Vertebrata</taxon>
        <taxon>Euteleostomi</taxon>
        <taxon>Actinopterygii</taxon>
        <taxon>Neopterygii</taxon>
        <taxon>Teleostei</taxon>
        <taxon>Protacanthopterygii</taxon>
        <taxon>Salmoniformes</taxon>
        <taxon>Salmonidae</taxon>
        <taxon>Coregoninae</taxon>
        <taxon>Coregonus</taxon>
    </lineage>
</organism>
<dbReference type="InterPro" id="IPR003689">
    <property type="entry name" value="ZIP"/>
</dbReference>
<dbReference type="Proteomes" id="UP001356427">
    <property type="component" value="Unassembled WGS sequence"/>
</dbReference>
<keyword evidence="7" id="KW-1185">Reference proteome</keyword>
<evidence type="ECO:0000313" key="6">
    <source>
        <dbReference type="EMBL" id="KAK6326396.1"/>
    </source>
</evidence>
<feature type="transmembrane region" description="Helical" evidence="5">
    <location>
        <begin position="283"/>
        <end position="302"/>
    </location>
</feature>
<protein>
    <recommendedName>
        <fullName evidence="8">Zinc transporter ZIP1</fullName>
    </recommendedName>
</protein>
<reference evidence="6 7" key="1">
    <citation type="submission" date="2021-04" db="EMBL/GenBank/DDBJ databases">
        <authorList>
            <person name="De Guttry C."/>
            <person name="Zahm M."/>
            <person name="Klopp C."/>
            <person name="Cabau C."/>
            <person name="Louis A."/>
            <person name="Berthelot C."/>
            <person name="Parey E."/>
            <person name="Roest Crollius H."/>
            <person name="Montfort J."/>
            <person name="Robinson-Rechavi M."/>
            <person name="Bucao C."/>
            <person name="Bouchez O."/>
            <person name="Gislard M."/>
            <person name="Lluch J."/>
            <person name="Milhes M."/>
            <person name="Lampietro C."/>
            <person name="Lopez Roques C."/>
            <person name="Donnadieu C."/>
            <person name="Braasch I."/>
            <person name="Desvignes T."/>
            <person name="Postlethwait J."/>
            <person name="Bobe J."/>
            <person name="Wedekind C."/>
            <person name="Guiguen Y."/>
        </authorList>
    </citation>
    <scope>NUCLEOTIDE SEQUENCE [LARGE SCALE GENOMIC DNA]</scope>
    <source>
        <strain evidence="6">Cs_M1</strain>
        <tissue evidence="6">Blood</tissue>
    </source>
</reference>
<evidence type="ECO:0000256" key="1">
    <source>
        <dbReference type="ARBA" id="ARBA00004141"/>
    </source>
</evidence>
<dbReference type="EMBL" id="JAGTTL010000002">
    <property type="protein sequence ID" value="KAK6326396.1"/>
    <property type="molecule type" value="Genomic_DNA"/>
</dbReference>
<keyword evidence="4 5" id="KW-0472">Membrane</keyword>
<dbReference type="GO" id="GO:0005385">
    <property type="term" value="F:zinc ion transmembrane transporter activity"/>
    <property type="evidence" value="ECO:0007669"/>
    <property type="project" value="TreeGrafter"/>
</dbReference>
<sequence length="304" mass="32808">MALRKGSSSVALSAWPSEVQMNPADVPGLEVKLGALVVLFSITLVCGFAPLCFVRGAGRCNVDPETRHKVVSLVSCFAGGVFFATCLLDLVPDYLSGINEAFSSLGITLQFPLPEFIIAMGFFLVLVLEQIVLALKDRSAGHSEERRALLVDPSVQSHDRDCRRHSHHSHVFEGLAVGLQEDSQEVLEIGVALLLHKSIISFSLALKLVQGKLRRAAVVGCLLLFALMSPLGIGLGIALTETKSSPQHQLARSTLEGLASGTFMYITFMEILPHELSSPQNRIPKVAMMLTGFAVVTGVLFIKM</sequence>
<accession>A0AAN8MGP6</accession>